<proteinExistence type="predicted"/>
<dbReference type="Proteomes" id="UP001629249">
    <property type="component" value="Unassembled WGS sequence"/>
</dbReference>
<feature type="domain" description="HTH luxR-type" evidence="4">
    <location>
        <begin position="171"/>
        <end position="236"/>
    </location>
</feature>
<dbReference type="PRINTS" id="PR00038">
    <property type="entry name" value="HTHLUXR"/>
</dbReference>
<dbReference type="CDD" id="cd06170">
    <property type="entry name" value="LuxR_C_like"/>
    <property type="match status" value="1"/>
</dbReference>
<evidence type="ECO:0000256" key="1">
    <source>
        <dbReference type="ARBA" id="ARBA00023015"/>
    </source>
</evidence>
<reference evidence="5 6" key="1">
    <citation type="journal article" date="2024" name="Chem. Sci.">
        <title>Discovery of megapolipeptins by genome mining of a Burkholderiales bacteria collection.</title>
        <authorList>
            <person name="Paulo B.S."/>
            <person name="Recchia M.J.J."/>
            <person name="Lee S."/>
            <person name="Fergusson C.H."/>
            <person name="Romanowski S.B."/>
            <person name="Hernandez A."/>
            <person name="Krull N."/>
            <person name="Liu D.Y."/>
            <person name="Cavanagh H."/>
            <person name="Bos A."/>
            <person name="Gray C.A."/>
            <person name="Murphy B.T."/>
            <person name="Linington R.G."/>
            <person name="Eustaquio A.S."/>
        </authorList>
    </citation>
    <scope>NUCLEOTIDE SEQUENCE [LARGE SCALE GENOMIC DNA]</scope>
    <source>
        <strain evidence="5 6">RL16-012-BIC-B</strain>
    </source>
</reference>
<dbReference type="PROSITE" id="PS50043">
    <property type="entry name" value="HTH_LUXR_2"/>
    <property type="match status" value="1"/>
</dbReference>
<evidence type="ECO:0000313" key="6">
    <source>
        <dbReference type="Proteomes" id="UP001629249"/>
    </source>
</evidence>
<dbReference type="SUPFAM" id="SSF46894">
    <property type="entry name" value="C-terminal effector domain of the bipartite response regulators"/>
    <property type="match status" value="1"/>
</dbReference>
<dbReference type="PANTHER" id="PTHR44688">
    <property type="entry name" value="DNA-BINDING TRANSCRIPTIONAL ACTIVATOR DEVR_DOSR"/>
    <property type="match status" value="1"/>
</dbReference>
<keyword evidence="2" id="KW-0238">DNA-binding</keyword>
<sequence length="240" mass="27159">MQQPLLNWWHDVRSEMASLRTEEAVFSAITRCSHTLGFTYCAYGLKTLAHQSRPQIRMYSSYPRQWSERYKERDYVSIDPTVKVGRATRQMVIWSDKLFSPAAHLWREARDHGLRSGLSQPSWLNKGTFTLLSVARDSRPLSESEADALRPYLVLLAETSSVTLGGITAASKKDRNQLTRREVEVLKWSAEGKTAYETSILLDVTEVTVNFHVQNILKKLGVASKIQAVALAVSNGLLEF</sequence>
<dbReference type="SMART" id="SM00421">
    <property type="entry name" value="HTH_LUXR"/>
    <property type="match status" value="1"/>
</dbReference>
<protein>
    <submittedName>
        <fullName evidence="5">Autoinducer binding domain-containing protein</fullName>
    </submittedName>
</protein>
<dbReference type="InterPro" id="IPR036388">
    <property type="entry name" value="WH-like_DNA-bd_sf"/>
</dbReference>
<comment type="caution">
    <text evidence="5">The sequence shown here is derived from an EMBL/GenBank/DDBJ whole genome shotgun (WGS) entry which is preliminary data.</text>
</comment>
<dbReference type="InterPro" id="IPR016032">
    <property type="entry name" value="Sig_transdc_resp-reg_C-effctor"/>
</dbReference>
<keyword evidence="6" id="KW-1185">Reference proteome</keyword>
<organism evidence="5 6">
    <name type="scientific">Paraburkholderia agricolaris</name>
    <dbReference type="NCBI Taxonomy" id="2152888"/>
    <lineage>
        <taxon>Bacteria</taxon>
        <taxon>Pseudomonadati</taxon>
        <taxon>Pseudomonadota</taxon>
        <taxon>Betaproteobacteria</taxon>
        <taxon>Burkholderiales</taxon>
        <taxon>Burkholderiaceae</taxon>
        <taxon>Paraburkholderia</taxon>
    </lineage>
</organism>
<name>A0ABW9A245_9BURK</name>
<dbReference type="Pfam" id="PF03472">
    <property type="entry name" value="Autoind_bind"/>
    <property type="match status" value="1"/>
</dbReference>
<evidence type="ECO:0000259" key="4">
    <source>
        <dbReference type="PROSITE" id="PS50043"/>
    </source>
</evidence>
<keyword evidence="1" id="KW-0805">Transcription regulation</keyword>
<dbReference type="PANTHER" id="PTHR44688:SF16">
    <property type="entry name" value="DNA-BINDING TRANSCRIPTIONAL ACTIVATOR DEVR_DOSR"/>
    <property type="match status" value="1"/>
</dbReference>
<dbReference type="RefSeq" id="WP_408335730.1">
    <property type="nucleotide sequence ID" value="NZ_JAQQFH010000060.1"/>
</dbReference>
<evidence type="ECO:0000256" key="2">
    <source>
        <dbReference type="ARBA" id="ARBA00023125"/>
    </source>
</evidence>
<dbReference type="Gene3D" id="3.30.450.80">
    <property type="entry name" value="Transcription factor LuxR-like, autoinducer-binding domain"/>
    <property type="match status" value="1"/>
</dbReference>
<dbReference type="SUPFAM" id="SSF75516">
    <property type="entry name" value="Pheromone-binding domain of LuxR-like quorum-sensing transcription factors"/>
    <property type="match status" value="1"/>
</dbReference>
<keyword evidence="3" id="KW-0804">Transcription</keyword>
<dbReference type="InterPro" id="IPR000792">
    <property type="entry name" value="Tscrpt_reg_LuxR_C"/>
</dbReference>
<dbReference type="Pfam" id="PF00196">
    <property type="entry name" value="GerE"/>
    <property type="match status" value="1"/>
</dbReference>
<dbReference type="InterPro" id="IPR005143">
    <property type="entry name" value="TF_LuxR_autoind-bd_dom"/>
</dbReference>
<dbReference type="EMBL" id="JAQQFN010000051">
    <property type="protein sequence ID" value="MFL9888861.1"/>
    <property type="molecule type" value="Genomic_DNA"/>
</dbReference>
<evidence type="ECO:0000256" key="3">
    <source>
        <dbReference type="ARBA" id="ARBA00023163"/>
    </source>
</evidence>
<dbReference type="Gene3D" id="1.10.10.10">
    <property type="entry name" value="Winged helix-like DNA-binding domain superfamily/Winged helix DNA-binding domain"/>
    <property type="match status" value="1"/>
</dbReference>
<dbReference type="InterPro" id="IPR036693">
    <property type="entry name" value="TF_LuxR_autoind-bd_dom_sf"/>
</dbReference>
<evidence type="ECO:0000313" key="5">
    <source>
        <dbReference type="EMBL" id="MFL9888861.1"/>
    </source>
</evidence>
<gene>
    <name evidence="5" type="ORF">PQR66_37960</name>
</gene>
<accession>A0ABW9A245</accession>